<gene>
    <name evidence="5" type="ORF">DI579_02560</name>
</gene>
<protein>
    <recommendedName>
        <fullName evidence="3">Carboxylic ester hydrolase</fullName>
        <ecNumber evidence="3">3.1.1.-</ecNumber>
    </recommendedName>
</protein>
<evidence type="ECO:0000256" key="2">
    <source>
        <dbReference type="ARBA" id="ARBA00022801"/>
    </source>
</evidence>
<sequence>MAENDTTTDASAPSEASPLLISTQSGLVQGLNRDHDAVFYGIPYAAPVSGIARFEAPQPPHTWEGVRDCTKPGPTAQDFLSKHTPTIPEPVRRGAEKLNLTIYAPKDTLPQPDRLTLKHPLPVFVWIHGGSFIKGENACNWWDGGKFTAAGVIVVTINYRLDAEGWLPLPDVPPNRGMLDQIAALTWIQRNIAAFGGDPQRVTIGGQSAGGTSVFCLASNPAAEGLFQQVFACSPAFIRIPENNMAKAAHRISRAARRAFPFAKFTAEALSQWPMEKMEKLSRRMRRTNPLGLPFYPVQDKLTQPKPLTISAGEQPFQKYPMLMGATSEEFNSVTFDGLKKLLTRLAVEITLSISAVTPHQKNDVIAAHHDDITEGRIGAVMTDTMIRATIATAAENRVLDQPAEESHTWVYDYRWPGRRGAAHCADIPMWFGTLGADTADRQVGPVTTTNPADPTAAVLEDAAGQTTADLMQSALTHFIKEGNPGWPSYNDLTRICMVWDEKPHAEMDCYKDARTTWGLS</sequence>
<reference evidence="5 6" key="1">
    <citation type="submission" date="2017-08" db="EMBL/GenBank/DDBJ databases">
        <title>Infants hospitalized years apart are colonized by the same room-sourced microbial strains.</title>
        <authorList>
            <person name="Brooks B."/>
            <person name="Olm M.R."/>
            <person name="Firek B.A."/>
            <person name="Baker R."/>
            <person name="Thomas B.C."/>
            <person name="Morowitz M.J."/>
            <person name="Banfield J.F."/>
        </authorList>
    </citation>
    <scope>NUCLEOTIDE SEQUENCE [LARGE SCALE GENOMIC DNA]</scope>
    <source>
        <strain evidence="5">S2_006_000_R1_57</strain>
    </source>
</reference>
<dbReference type="Gene3D" id="3.40.50.1820">
    <property type="entry name" value="alpha/beta hydrolase"/>
    <property type="match status" value="1"/>
</dbReference>
<comment type="caution">
    <text evidence="5">The sequence shown here is derived from an EMBL/GenBank/DDBJ whole genome shotgun (WGS) entry which is preliminary data.</text>
</comment>
<dbReference type="AlphaFoldDB" id="A0A2W5IBC4"/>
<evidence type="ECO:0000313" key="5">
    <source>
        <dbReference type="EMBL" id="PZP89415.1"/>
    </source>
</evidence>
<dbReference type="PANTHER" id="PTHR11559">
    <property type="entry name" value="CARBOXYLESTERASE"/>
    <property type="match status" value="1"/>
</dbReference>
<evidence type="ECO:0000256" key="1">
    <source>
        <dbReference type="ARBA" id="ARBA00005964"/>
    </source>
</evidence>
<dbReference type="InterPro" id="IPR002018">
    <property type="entry name" value="CarbesteraseB"/>
</dbReference>
<dbReference type="InterPro" id="IPR029058">
    <property type="entry name" value="AB_hydrolase_fold"/>
</dbReference>
<dbReference type="RefSeq" id="WP_290598322.1">
    <property type="nucleotide sequence ID" value="NZ_QFOZ01000002.1"/>
</dbReference>
<dbReference type="PROSITE" id="PS00122">
    <property type="entry name" value="CARBOXYLESTERASE_B_1"/>
    <property type="match status" value="1"/>
</dbReference>
<evidence type="ECO:0000259" key="4">
    <source>
        <dbReference type="Pfam" id="PF00135"/>
    </source>
</evidence>
<feature type="domain" description="Carboxylesterase type B" evidence="4">
    <location>
        <begin position="20"/>
        <end position="486"/>
    </location>
</feature>
<keyword evidence="2 3" id="KW-0378">Hydrolase</keyword>
<dbReference type="EMBL" id="QFOZ01000002">
    <property type="protein sequence ID" value="PZP89415.1"/>
    <property type="molecule type" value="Genomic_DNA"/>
</dbReference>
<evidence type="ECO:0000313" key="6">
    <source>
        <dbReference type="Proteomes" id="UP000248606"/>
    </source>
</evidence>
<dbReference type="Proteomes" id="UP000248606">
    <property type="component" value="Unassembled WGS sequence"/>
</dbReference>
<evidence type="ECO:0000256" key="3">
    <source>
        <dbReference type="RuleBase" id="RU361235"/>
    </source>
</evidence>
<comment type="similarity">
    <text evidence="1 3">Belongs to the type-B carboxylesterase/lipase family.</text>
</comment>
<name>A0A2W5IBC4_9ACTN</name>
<organism evidence="5 6">
    <name type="scientific">Lawsonella clevelandensis</name>
    <dbReference type="NCBI Taxonomy" id="1528099"/>
    <lineage>
        <taxon>Bacteria</taxon>
        <taxon>Bacillati</taxon>
        <taxon>Actinomycetota</taxon>
        <taxon>Actinomycetes</taxon>
        <taxon>Mycobacteriales</taxon>
        <taxon>Lawsonellaceae</taxon>
        <taxon>Lawsonella</taxon>
    </lineage>
</organism>
<dbReference type="SUPFAM" id="SSF53474">
    <property type="entry name" value="alpha/beta-Hydrolases"/>
    <property type="match status" value="1"/>
</dbReference>
<proteinExistence type="inferred from homology"/>
<dbReference type="InterPro" id="IPR050309">
    <property type="entry name" value="Type-B_Carboxylest/Lipase"/>
</dbReference>
<dbReference type="InterPro" id="IPR019826">
    <property type="entry name" value="Carboxylesterase_B_AS"/>
</dbReference>
<dbReference type="Pfam" id="PF00135">
    <property type="entry name" value="COesterase"/>
    <property type="match status" value="1"/>
</dbReference>
<accession>A0A2W5IBC4</accession>
<dbReference type="EC" id="3.1.1.-" evidence="3"/>
<dbReference type="GO" id="GO:0016787">
    <property type="term" value="F:hydrolase activity"/>
    <property type="evidence" value="ECO:0007669"/>
    <property type="project" value="UniProtKB-KW"/>
</dbReference>